<dbReference type="GO" id="GO:0046872">
    <property type="term" value="F:metal ion binding"/>
    <property type="evidence" value="ECO:0007669"/>
    <property type="project" value="UniProtKB-KW"/>
</dbReference>
<dbReference type="AlphaFoldDB" id="A0A382YIX6"/>
<gene>
    <name evidence="8" type="ORF">METZ01_LOCUS435312</name>
</gene>
<evidence type="ECO:0000256" key="6">
    <source>
        <dbReference type="ARBA" id="ARBA00023285"/>
    </source>
</evidence>
<evidence type="ECO:0000256" key="2">
    <source>
        <dbReference type="ARBA" id="ARBA00022603"/>
    </source>
</evidence>
<dbReference type="PROSITE" id="PS50970">
    <property type="entry name" value="HCY"/>
    <property type="match status" value="1"/>
</dbReference>
<dbReference type="GO" id="GO:0008705">
    <property type="term" value="F:methionine synthase activity"/>
    <property type="evidence" value="ECO:0007669"/>
    <property type="project" value="TreeGrafter"/>
</dbReference>
<sequence length="89" mass="9654">MKKPLQEAIREKIFLGDGAMGTQLQQAGLEPGGCGEAWNIEHPDRVLAIQKKYVEAGSDCLITNTFGGSRIMLERHAQDSDVEAINKAG</sequence>
<dbReference type="InterPro" id="IPR036589">
    <property type="entry name" value="HCY_dom_sf"/>
</dbReference>
<keyword evidence="6" id="KW-0170">Cobalt</keyword>
<comment type="similarity">
    <text evidence="1">Belongs to the vitamin-B12 dependent methionine synthase family.</text>
</comment>
<feature type="non-terminal residue" evidence="8">
    <location>
        <position position="89"/>
    </location>
</feature>
<evidence type="ECO:0000259" key="7">
    <source>
        <dbReference type="PROSITE" id="PS50970"/>
    </source>
</evidence>
<keyword evidence="3" id="KW-0808">Transferase</keyword>
<evidence type="ECO:0000313" key="8">
    <source>
        <dbReference type="EMBL" id="SVD82458.1"/>
    </source>
</evidence>
<name>A0A382YIX6_9ZZZZ</name>
<organism evidence="8">
    <name type="scientific">marine metagenome</name>
    <dbReference type="NCBI Taxonomy" id="408172"/>
    <lineage>
        <taxon>unclassified sequences</taxon>
        <taxon>metagenomes</taxon>
        <taxon>ecological metagenomes</taxon>
    </lineage>
</organism>
<evidence type="ECO:0000256" key="5">
    <source>
        <dbReference type="ARBA" id="ARBA00022723"/>
    </source>
</evidence>
<evidence type="ECO:0000256" key="3">
    <source>
        <dbReference type="ARBA" id="ARBA00022679"/>
    </source>
</evidence>
<dbReference type="SUPFAM" id="SSF82282">
    <property type="entry name" value="Homocysteine S-methyltransferase"/>
    <property type="match status" value="1"/>
</dbReference>
<keyword evidence="2" id="KW-0489">Methyltransferase</keyword>
<reference evidence="8" key="1">
    <citation type="submission" date="2018-05" db="EMBL/GenBank/DDBJ databases">
        <authorList>
            <person name="Lanie J.A."/>
            <person name="Ng W.-L."/>
            <person name="Kazmierczak K.M."/>
            <person name="Andrzejewski T.M."/>
            <person name="Davidsen T.M."/>
            <person name="Wayne K.J."/>
            <person name="Tettelin H."/>
            <person name="Glass J.I."/>
            <person name="Rusch D."/>
            <person name="Podicherti R."/>
            <person name="Tsui H.-C.T."/>
            <person name="Winkler M.E."/>
        </authorList>
    </citation>
    <scope>NUCLEOTIDE SEQUENCE</scope>
</reference>
<evidence type="ECO:0000256" key="1">
    <source>
        <dbReference type="ARBA" id="ARBA00010398"/>
    </source>
</evidence>
<proteinExistence type="inferred from homology"/>
<dbReference type="Gene3D" id="3.20.20.330">
    <property type="entry name" value="Homocysteine-binding-like domain"/>
    <property type="match status" value="1"/>
</dbReference>
<dbReference type="GO" id="GO:0046653">
    <property type="term" value="P:tetrahydrofolate metabolic process"/>
    <property type="evidence" value="ECO:0007669"/>
    <property type="project" value="TreeGrafter"/>
</dbReference>
<keyword evidence="5" id="KW-0479">Metal-binding</keyword>
<dbReference type="PANTHER" id="PTHR45833">
    <property type="entry name" value="METHIONINE SYNTHASE"/>
    <property type="match status" value="1"/>
</dbReference>
<keyword evidence="4" id="KW-0949">S-adenosyl-L-methionine</keyword>
<dbReference type="InterPro" id="IPR050554">
    <property type="entry name" value="Met_Synthase/Corrinoid"/>
</dbReference>
<protein>
    <recommendedName>
        <fullName evidence="7">Hcy-binding domain-containing protein</fullName>
    </recommendedName>
</protein>
<dbReference type="GO" id="GO:0050667">
    <property type="term" value="P:homocysteine metabolic process"/>
    <property type="evidence" value="ECO:0007669"/>
    <property type="project" value="TreeGrafter"/>
</dbReference>
<accession>A0A382YIX6</accession>
<feature type="domain" description="Hcy-binding" evidence="7">
    <location>
        <begin position="2"/>
        <end position="89"/>
    </location>
</feature>
<dbReference type="GO" id="GO:0032259">
    <property type="term" value="P:methylation"/>
    <property type="evidence" value="ECO:0007669"/>
    <property type="project" value="UniProtKB-KW"/>
</dbReference>
<dbReference type="Pfam" id="PF02574">
    <property type="entry name" value="S-methyl_trans"/>
    <property type="match status" value="1"/>
</dbReference>
<dbReference type="PANTHER" id="PTHR45833:SF1">
    <property type="entry name" value="METHIONINE SYNTHASE"/>
    <property type="match status" value="1"/>
</dbReference>
<dbReference type="EMBL" id="UINC01175699">
    <property type="protein sequence ID" value="SVD82458.1"/>
    <property type="molecule type" value="Genomic_DNA"/>
</dbReference>
<evidence type="ECO:0000256" key="4">
    <source>
        <dbReference type="ARBA" id="ARBA00022691"/>
    </source>
</evidence>
<dbReference type="GO" id="GO:0005829">
    <property type="term" value="C:cytosol"/>
    <property type="evidence" value="ECO:0007669"/>
    <property type="project" value="TreeGrafter"/>
</dbReference>
<dbReference type="InterPro" id="IPR003726">
    <property type="entry name" value="HCY_dom"/>
</dbReference>